<feature type="domain" description="Peptidase S74" evidence="2">
    <location>
        <begin position="306"/>
        <end position="410"/>
    </location>
</feature>
<evidence type="ECO:0000313" key="4">
    <source>
        <dbReference type="Proteomes" id="UP001501410"/>
    </source>
</evidence>
<dbReference type="InterPro" id="IPR030392">
    <property type="entry name" value="S74_ICA"/>
</dbReference>
<dbReference type="EMBL" id="BAABEZ010000001">
    <property type="protein sequence ID" value="GAA4448763.1"/>
    <property type="molecule type" value="Genomic_DNA"/>
</dbReference>
<reference evidence="4" key="1">
    <citation type="journal article" date="2019" name="Int. J. Syst. Evol. Microbiol.">
        <title>The Global Catalogue of Microorganisms (GCM) 10K type strain sequencing project: providing services to taxonomists for standard genome sequencing and annotation.</title>
        <authorList>
            <consortium name="The Broad Institute Genomics Platform"/>
            <consortium name="The Broad Institute Genome Sequencing Center for Infectious Disease"/>
            <person name="Wu L."/>
            <person name="Ma J."/>
        </authorList>
    </citation>
    <scope>NUCLEOTIDE SEQUENCE [LARGE SCALE GENOMIC DNA]</scope>
    <source>
        <strain evidence="4">JCM 31921</strain>
    </source>
</reference>
<dbReference type="NCBIfam" id="TIGR04183">
    <property type="entry name" value="Por_Secre_tail"/>
    <property type="match status" value="1"/>
</dbReference>
<feature type="coiled-coil region" evidence="1">
    <location>
        <begin position="389"/>
        <end position="416"/>
    </location>
</feature>
<evidence type="ECO:0000313" key="3">
    <source>
        <dbReference type="EMBL" id="GAA4448763.1"/>
    </source>
</evidence>
<gene>
    <name evidence="3" type="ORF">GCM10023092_01850</name>
</gene>
<dbReference type="PROSITE" id="PS51688">
    <property type="entry name" value="ICA"/>
    <property type="match status" value="1"/>
</dbReference>
<accession>A0ABP8MFD4</accession>
<dbReference type="Proteomes" id="UP001501410">
    <property type="component" value="Unassembled WGS sequence"/>
</dbReference>
<dbReference type="Pfam" id="PF13884">
    <property type="entry name" value="Peptidase_S74"/>
    <property type="match status" value="1"/>
</dbReference>
<organism evidence="3 4">
    <name type="scientific">Rurimicrobium arvi</name>
    <dbReference type="NCBI Taxonomy" id="2049916"/>
    <lineage>
        <taxon>Bacteria</taxon>
        <taxon>Pseudomonadati</taxon>
        <taxon>Bacteroidota</taxon>
        <taxon>Chitinophagia</taxon>
        <taxon>Chitinophagales</taxon>
        <taxon>Chitinophagaceae</taxon>
        <taxon>Rurimicrobium</taxon>
    </lineage>
</organism>
<dbReference type="InterPro" id="IPR026444">
    <property type="entry name" value="Secre_tail"/>
</dbReference>
<protein>
    <recommendedName>
        <fullName evidence="2">Peptidase S74 domain-containing protein</fullName>
    </recommendedName>
</protein>
<keyword evidence="4" id="KW-1185">Reference proteome</keyword>
<comment type="caution">
    <text evidence="3">The sequence shown here is derived from an EMBL/GenBank/DDBJ whole genome shotgun (WGS) entry which is preliminary data.</text>
</comment>
<evidence type="ECO:0000256" key="1">
    <source>
        <dbReference type="SAM" id="Coils"/>
    </source>
</evidence>
<proteinExistence type="predicted"/>
<name>A0ABP8MFD4_9BACT</name>
<sequence>MWTRSGSNTFLTNSGDYVGVGSSVPTFSGNKFEVVSGGVMFRSARGGMVRFENPNLEEGMAVQTTSGTRADFRVDGSSLKLGFHNALTAVPSSNLMYVTGGGSFGIGLNPGTSTYKLTVNGDTKVQGFLDVDPAATLVNSFRVRGNVTNALVDIQSSNSGTIPAIRAKTGLFVNRTDVSDVNTSGAEIHGQTNGIVTSAIVTVDADATGLNAKSVTSNGNATGVYATGAGKICYGVHGRGSGQNSTNAYGVYGYAWSGLASPNAVYGVYGEIPVSLWSKANCYAGFFSGNVYARGDVYANAFYPFSDQKLKKDIQQLSEGLSVIAKLKPSTYHFRTDEYAFLNLPGEKQYGFIAQELETVLPEAVKQLAITEKDNTRFEYKAVNYTMLIPVLTAAIKEQQEQIEQLRKDLAAATSATNAVPEVKQTINGAFLSQNTPNPFTQTTTISYQLPTDAKTAAIGVYDLNGKELKLYDLGAERAGSVTIDGGSMQPGMYVYTLLLNGVPHETKKMVLTSH</sequence>
<keyword evidence="1" id="KW-0175">Coiled coil</keyword>
<evidence type="ECO:0000259" key="2">
    <source>
        <dbReference type="PROSITE" id="PS51688"/>
    </source>
</evidence>